<evidence type="ECO:0000313" key="4">
    <source>
        <dbReference type="EMBL" id="KAJ8051174.1"/>
    </source>
</evidence>
<protein>
    <submittedName>
        <fullName evidence="4">NACHT, LRR and PYD domains-containing protein 10</fullName>
    </submittedName>
</protein>
<dbReference type="PANTHER" id="PTHR46312:SF2">
    <property type="entry name" value="NUCLEOTIDE-BINDING OLIGOMERIZATION DOMAIN-CONTAINING PROTEIN 2-LIKE"/>
    <property type="match status" value="1"/>
</dbReference>
<feature type="chain" id="PRO_5040467357" evidence="2">
    <location>
        <begin position="22"/>
        <end position="768"/>
    </location>
</feature>
<sequence length="768" mass="88025">MEFVLVAAGLLQFLFLELTSAEITTDDTSSMEQTGGSVTTVWVTFLAVILTILVIVACGIIARKIFSRFRKSEEMEEDHLETSVMLTSFREVADTSASSADITNQFRKELQKNYRHLYSEAQRTPFLQDGNCYSEKIFVDGGLKFIGAKQEIGNPGASGNLNSYKEMFYIDSGHSSMVILEGEPGYGKSTLALQLAYDWCTKSEGSYMNGVDILILLHLKKCHGVGSIYRAIRKFVLPKQPGLTENDIKSILQHSKSIMFIFDGFDEYSDQEKNTNSDIFKIITKKMFKEFRVVLTTAPSCLPHTYPSSTKRVMLTGFNEEDRRNYFCKALIGDDSTSAFRLLEYLKKRSVLNDICQVPFFFVQFACMSQSNSRIQEQHSVTSFFHLLMSFIQCKQNKANEGNIINDALLVENNKPNMGQIAFEALNHKVQRLSWTKRELHEKLGQKAYEYYVDCGILVEDKGIYNGSTNSTTDTETEVRFYHKLLQEWYAAHYLADYLQQNPSIDLEAFLQHLDPIKNQYTYRFACGLSARSTGRIIEFLKKIEGDENLVILCMLEQYENVDVIMEAVKNLCFEGINISGHDNLLQQRMAMNVLEIAKEKQIPVKGVHLQNSVRSVDLSRPAIITMNDMAFTLDTLLKNLSITLTNRHFEEQEAENILEFAAQCHSLRLLVFGSCVPPYSFKISSLHSDMISRKVKVGWRLFDGYPFYILNFDSGRWQSENDGKELTKDDYEKMRLERQDASTMWTVQYNIDMAKADRKYLRRIQTN</sequence>
<gene>
    <name evidence="4" type="ORF">HOLleu_04639</name>
</gene>
<accession>A0A9Q1CUJ3</accession>
<keyword evidence="2" id="KW-0732">Signal</keyword>
<dbReference type="SUPFAM" id="SSF52540">
    <property type="entry name" value="P-loop containing nucleoside triphosphate hydrolases"/>
    <property type="match status" value="1"/>
</dbReference>
<feature type="transmembrane region" description="Helical" evidence="1">
    <location>
        <begin position="40"/>
        <end position="62"/>
    </location>
</feature>
<feature type="signal peptide" evidence="2">
    <location>
        <begin position="1"/>
        <end position="21"/>
    </location>
</feature>
<keyword evidence="5" id="KW-1185">Reference proteome</keyword>
<dbReference type="Pfam" id="PF05729">
    <property type="entry name" value="NACHT"/>
    <property type="match status" value="1"/>
</dbReference>
<dbReference type="InterPro" id="IPR027417">
    <property type="entry name" value="P-loop_NTPase"/>
</dbReference>
<dbReference type="PANTHER" id="PTHR46312">
    <property type="entry name" value="NACHT DOMAIN-CONTAINING PROTEIN"/>
    <property type="match status" value="1"/>
</dbReference>
<evidence type="ECO:0000256" key="2">
    <source>
        <dbReference type="SAM" id="SignalP"/>
    </source>
</evidence>
<evidence type="ECO:0000259" key="3">
    <source>
        <dbReference type="PROSITE" id="PS50837"/>
    </source>
</evidence>
<dbReference type="InterPro" id="IPR007111">
    <property type="entry name" value="NACHT_NTPase"/>
</dbReference>
<reference evidence="4" key="1">
    <citation type="submission" date="2021-10" db="EMBL/GenBank/DDBJ databases">
        <title>Tropical sea cucumber genome reveals ecological adaptation and Cuvierian tubules defense mechanism.</title>
        <authorList>
            <person name="Chen T."/>
        </authorList>
    </citation>
    <scope>NUCLEOTIDE SEQUENCE</scope>
    <source>
        <strain evidence="4">Nanhai2018</strain>
        <tissue evidence="4">Muscle</tissue>
    </source>
</reference>
<feature type="domain" description="NACHT" evidence="3">
    <location>
        <begin position="176"/>
        <end position="300"/>
    </location>
</feature>
<dbReference type="Proteomes" id="UP001152320">
    <property type="component" value="Chromosome 1"/>
</dbReference>
<keyword evidence="1" id="KW-0812">Transmembrane</keyword>
<comment type="caution">
    <text evidence="4">The sequence shown here is derived from an EMBL/GenBank/DDBJ whole genome shotgun (WGS) entry which is preliminary data.</text>
</comment>
<keyword evidence="1" id="KW-0472">Membrane</keyword>
<dbReference type="PROSITE" id="PS50837">
    <property type="entry name" value="NACHT"/>
    <property type="match status" value="1"/>
</dbReference>
<name>A0A9Q1CUJ3_HOLLE</name>
<evidence type="ECO:0000313" key="5">
    <source>
        <dbReference type="Proteomes" id="UP001152320"/>
    </source>
</evidence>
<keyword evidence="1" id="KW-1133">Transmembrane helix</keyword>
<dbReference type="OrthoDB" id="427518at2759"/>
<dbReference type="Gene3D" id="3.40.50.300">
    <property type="entry name" value="P-loop containing nucleotide triphosphate hydrolases"/>
    <property type="match status" value="1"/>
</dbReference>
<dbReference type="EMBL" id="JAIZAY010000001">
    <property type="protein sequence ID" value="KAJ8051174.1"/>
    <property type="molecule type" value="Genomic_DNA"/>
</dbReference>
<proteinExistence type="predicted"/>
<dbReference type="AlphaFoldDB" id="A0A9Q1CUJ3"/>
<organism evidence="4 5">
    <name type="scientific">Holothuria leucospilota</name>
    <name type="common">Black long sea cucumber</name>
    <name type="synonym">Mertensiothuria leucospilota</name>
    <dbReference type="NCBI Taxonomy" id="206669"/>
    <lineage>
        <taxon>Eukaryota</taxon>
        <taxon>Metazoa</taxon>
        <taxon>Echinodermata</taxon>
        <taxon>Eleutherozoa</taxon>
        <taxon>Echinozoa</taxon>
        <taxon>Holothuroidea</taxon>
        <taxon>Aspidochirotacea</taxon>
        <taxon>Aspidochirotida</taxon>
        <taxon>Holothuriidae</taxon>
        <taxon>Holothuria</taxon>
    </lineage>
</organism>
<evidence type="ECO:0000256" key="1">
    <source>
        <dbReference type="SAM" id="Phobius"/>
    </source>
</evidence>